<accession>A0A482JV82</accession>
<name>A0A482JV82_9VIRU</name>
<protein>
    <submittedName>
        <fullName evidence="1">Capsid protein</fullName>
    </submittedName>
</protein>
<dbReference type="Pfam" id="PF23784">
    <property type="entry name" value="Smaco_capsid"/>
    <property type="match status" value="2"/>
</dbReference>
<reference evidence="1" key="1">
    <citation type="submission" date="2018-06" db="EMBL/GenBank/DDBJ databases">
        <title>CRESS-DNA (Smacoviridae) genomes identified in human, pigs, wild boar, rats and goat.</title>
        <authorList>
            <person name="Ashworth J.L."/>
        </authorList>
    </citation>
    <scope>NUCLEOTIDE SEQUENCE</scope>
    <source>
        <strain evidence="1">17668x64_1064</strain>
    </source>
</reference>
<dbReference type="EMBL" id="MH500314">
    <property type="protein sequence ID" value="QBP37106.1"/>
    <property type="molecule type" value="Genomic_DNA"/>
</dbReference>
<proteinExistence type="predicted"/>
<organism evidence="1">
    <name type="scientific">Porcine associated porprismacovirus</name>
    <dbReference type="NCBI Taxonomy" id="2496634"/>
    <lineage>
        <taxon>Viruses</taxon>
        <taxon>Monodnaviria</taxon>
        <taxon>Shotokuvirae</taxon>
        <taxon>Cressdnaviricota</taxon>
        <taxon>Arfiviricetes</taxon>
        <taxon>Cremevirales</taxon>
        <taxon>Smacoviridae</taxon>
        <taxon>Porprismacovirus</taxon>
    </lineage>
</organism>
<dbReference type="InterPro" id="IPR057000">
    <property type="entry name" value="Smaco_capsid"/>
</dbReference>
<evidence type="ECO:0000313" key="1">
    <source>
        <dbReference type="EMBL" id="QBP37106.1"/>
    </source>
</evidence>
<sequence>MKVKFTQFFDISSSAQNFTKFTVTAGGEYVKARCTPQFMCYKYYKLGPVKVKLVPASTLPVDPTGLSYETGETTVDPRDMFNPGLVRITNGENVGEIGDMNSYYATLLDPRWYKFQLQQGFSRYAKPLVYNIGEISQDGNPFNGMITDVANNDPQEAVTMYARVGNTWPTKVTVEAQRDFVSKHAPIQTGRIKLGWLPTTTVLFNNPVNNEFRDKAFAIVPEIDLLTFILPKAFKTKFYYRVFIESTVYFKEPVAVNPVYSTENIMMPGASSATKQPVVYQPLDMPRWSVGPTYDPGIGTYVLAPPLGYDIDKGRTDLGGADDDVS</sequence>
<gene>
    <name evidence="1" type="primary">CP</name>
</gene>